<comment type="caution">
    <text evidence="2">The sequence shown here is derived from an EMBL/GenBank/DDBJ whole genome shotgun (WGS) entry which is preliminary data.</text>
</comment>
<protein>
    <submittedName>
        <fullName evidence="2">Uncharacterized protein</fullName>
    </submittedName>
</protein>
<feature type="non-terminal residue" evidence="2">
    <location>
        <position position="1"/>
    </location>
</feature>
<proteinExistence type="predicted"/>
<evidence type="ECO:0000313" key="2">
    <source>
        <dbReference type="EMBL" id="TVU10253.1"/>
    </source>
</evidence>
<organism evidence="2 3">
    <name type="scientific">Eragrostis curvula</name>
    <name type="common">weeping love grass</name>
    <dbReference type="NCBI Taxonomy" id="38414"/>
    <lineage>
        <taxon>Eukaryota</taxon>
        <taxon>Viridiplantae</taxon>
        <taxon>Streptophyta</taxon>
        <taxon>Embryophyta</taxon>
        <taxon>Tracheophyta</taxon>
        <taxon>Spermatophyta</taxon>
        <taxon>Magnoliopsida</taxon>
        <taxon>Liliopsida</taxon>
        <taxon>Poales</taxon>
        <taxon>Poaceae</taxon>
        <taxon>PACMAD clade</taxon>
        <taxon>Chloridoideae</taxon>
        <taxon>Eragrostideae</taxon>
        <taxon>Eragrostidinae</taxon>
        <taxon>Eragrostis</taxon>
    </lineage>
</organism>
<dbReference type="AlphaFoldDB" id="A0A5J9TFR3"/>
<dbReference type="Proteomes" id="UP000324897">
    <property type="component" value="Chromosome 3"/>
</dbReference>
<sequence>MEEEWNGCSGIHGEQMDEVLILLLCSEDYAERLSAGGLEARSRELAAEFPVPSEESVAHLMESETEHMSREDYTERLSAGGFDLRVRMDAIDCIWKAWTTQPLSVCLLCPWRPRWRRPLLTVPLSRRAGWGLTVRVRSQDDSEGGAPGSQHAQMKDASSHALLAQRRQRAIETLRHEISRTHPNS</sequence>
<dbReference type="EMBL" id="RWGY01000039">
    <property type="protein sequence ID" value="TVU10253.1"/>
    <property type="molecule type" value="Genomic_DNA"/>
</dbReference>
<evidence type="ECO:0000313" key="3">
    <source>
        <dbReference type="Proteomes" id="UP000324897"/>
    </source>
</evidence>
<dbReference type="Gramene" id="TVU10253">
    <property type="protein sequence ID" value="TVU10253"/>
    <property type="gene ID" value="EJB05_43772"/>
</dbReference>
<reference evidence="2 3" key="1">
    <citation type="journal article" date="2019" name="Sci. Rep.">
        <title>A high-quality genome of Eragrostis curvula grass provides insights into Poaceae evolution and supports new strategies to enhance forage quality.</title>
        <authorList>
            <person name="Carballo J."/>
            <person name="Santos B.A.C.M."/>
            <person name="Zappacosta D."/>
            <person name="Garbus I."/>
            <person name="Selva J.P."/>
            <person name="Gallo C.A."/>
            <person name="Diaz A."/>
            <person name="Albertini E."/>
            <person name="Caccamo M."/>
            <person name="Echenique V."/>
        </authorList>
    </citation>
    <scope>NUCLEOTIDE SEQUENCE [LARGE SCALE GENOMIC DNA]</scope>
    <source>
        <strain evidence="3">cv. Victoria</strain>
        <tissue evidence="2">Leaf</tissue>
    </source>
</reference>
<accession>A0A5J9TFR3</accession>
<name>A0A5J9TFR3_9POAL</name>
<keyword evidence="3" id="KW-1185">Reference proteome</keyword>
<evidence type="ECO:0000256" key="1">
    <source>
        <dbReference type="SAM" id="MobiDB-lite"/>
    </source>
</evidence>
<gene>
    <name evidence="2" type="ORF">EJB05_43772</name>
</gene>
<feature type="region of interest" description="Disordered" evidence="1">
    <location>
        <begin position="138"/>
        <end position="162"/>
    </location>
</feature>